<sequence length="199" mass="21816">MSADTGVWVHPKRCLSLEVGDRDTDNILRSFTTGHSGYVYMYPDTQETSSVNVCGQRVSDLAQGKNEGFCALAWQVHPTEIQTSIFPSSVVWLSTTGVLANYATEAGGEDAKENDGNGVCRKNTSREAQKEMGGPDNKESFPTQLKLFCSKCSVLDPVGIVFAPNAQFLAKSELFFSQNAQYLTQLECFAPHAQFLTKL</sequence>
<evidence type="ECO:0000313" key="1">
    <source>
        <dbReference type="EMBL" id="CAD7439058.1"/>
    </source>
</evidence>
<name>A0A7R9HXD4_9NEOP</name>
<dbReference type="AlphaFoldDB" id="A0A7R9HXD4"/>
<reference evidence="1" key="1">
    <citation type="submission" date="2020-11" db="EMBL/GenBank/DDBJ databases">
        <authorList>
            <person name="Tran Van P."/>
        </authorList>
    </citation>
    <scope>NUCLEOTIDE SEQUENCE</scope>
</reference>
<proteinExistence type="predicted"/>
<organism evidence="1">
    <name type="scientific">Timema bartmani</name>
    <dbReference type="NCBI Taxonomy" id="61472"/>
    <lineage>
        <taxon>Eukaryota</taxon>
        <taxon>Metazoa</taxon>
        <taxon>Ecdysozoa</taxon>
        <taxon>Arthropoda</taxon>
        <taxon>Hexapoda</taxon>
        <taxon>Insecta</taxon>
        <taxon>Pterygota</taxon>
        <taxon>Neoptera</taxon>
        <taxon>Polyneoptera</taxon>
        <taxon>Phasmatodea</taxon>
        <taxon>Timematodea</taxon>
        <taxon>Timematoidea</taxon>
        <taxon>Timematidae</taxon>
        <taxon>Timema</taxon>
    </lineage>
</organism>
<dbReference type="EMBL" id="OD564584">
    <property type="protein sequence ID" value="CAD7439058.1"/>
    <property type="molecule type" value="Genomic_DNA"/>
</dbReference>
<accession>A0A7R9HXD4</accession>
<gene>
    <name evidence="1" type="ORF">TBIB3V08_LOCUS1637</name>
</gene>
<protein>
    <submittedName>
        <fullName evidence="1">Uncharacterized protein</fullName>
    </submittedName>
</protein>